<dbReference type="KEGG" id="plue:EWM63_22140"/>
<dbReference type="OrthoDB" id="8780288at2"/>
<dbReference type="EMBL" id="CP035913">
    <property type="protein sequence ID" value="QBE65358.1"/>
    <property type="molecule type" value="Genomic_DNA"/>
</dbReference>
<keyword evidence="2" id="KW-1185">Reference proteome</keyword>
<evidence type="ECO:0000313" key="1">
    <source>
        <dbReference type="EMBL" id="QBE65358.1"/>
    </source>
</evidence>
<dbReference type="RefSeq" id="WP_130188468.1">
    <property type="nucleotide sequence ID" value="NZ_CP035913.1"/>
</dbReference>
<sequence>MPDPSCTDASRIAAPRVSCRRPERCHAIAMSIAIAAVIRPSRALHLAQVALCVAVLACAAWSGPGIAGAFLLAAGVVGAASGRAFVKPARIDISAVGQIRLAVYHQRDAQHAGMGQSVRLLPGSTVWPGLLLLRLESEAGKAGRVYWLIVLPDSAALDVRRRLSLAVRAIAVNAAGDNGAAKKIL</sequence>
<organism evidence="1 2">
    <name type="scientific">Pseudoduganella lutea</name>
    <dbReference type="NCBI Taxonomy" id="321985"/>
    <lineage>
        <taxon>Bacteria</taxon>
        <taxon>Pseudomonadati</taxon>
        <taxon>Pseudomonadota</taxon>
        <taxon>Betaproteobacteria</taxon>
        <taxon>Burkholderiales</taxon>
        <taxon>Oxalobacteraceae</taxon>
        <taxon>Telluria group</taxon>
        <taxon>Pseudoduganella</taxon>
    </lineage>
</organism>
<evidence type="ECO:0000313" key="2">
    <source>
        <dbReference type="Proteomes" id="UP000290637"/>
    </source>
</evidence>
<evidence type="ECO:0008006" key="3">
    <source>
        <dbReference type="Google" id="ProtNLM"/>
    </source>
</evidence>
<reference evidence="1 2" key="1">
    <citation type="submission" date="2019-02" db="EMBL/GenBank/DDBJ databases">
        <title>Draft Genome Sequences of Six Type Strains of the Genus Massilia.</title>
        <authorList>
            <person name="Miess H."/>
            <person name="Frediansyhah A."/>
            <person name="Gross H."/>
        </authorList>
    </citation>
    <scope>NUCLEOTIDE SEQUENCE [LARGE SCALE GENOMIC DNA]</scope>
    <source>
        <strain evidence="1 2">DSM 17473</strain>
    </source>
</reference>
<dbReference type="AlphaFoldDB" id="A0A4P6L3D4"/>
<name>A0A4P6L3D4_9BURK</name>
<protein>
    <recommendedName>
        <fullName evidence="3">Toxin CptA</fullName>
    </recommendedName>
</protein>
<dbReference type="Proteomes" id="UP000290637">
    <property type="component" value="Chromosome"/>
</dbReference>
<gene>
    <name evidence="1" type="ORF">EWM63_22140</name>
</gene>
<proteinExistence type="predicted"/>
<accession>A0A4P6L3D4</accession>